<keyword evidence="2" id="KW-1185">Reference proteome</keyword>
<sequence>MTQEISSMEVSGNPTKMEIKRINPISRVCNTSVLRIKAVERRKYFHVWRLLTHTSVENLTDYVREILGADSYIKVDKINHKTVRGYSSFRICVSDHNYEKLCDPSIWPKDAEFTFCELEQFNAVPNCCGRQLDLVLSG</sequence>
<evidence type="ECO:0000313" key="2">
    <source>
        <dbReference type="Proteomes" id="UP001153954"/>
    </source>
</evidence>
<proteinExistence type="predicted"/>
<accession>A0AAU9UCU6</accession>
<organism evidence="1 2">
    <name type="scientific">Euphydryas editha</name>
    <name type="common">Edith's checkerspot</name>
    <dbReference type="NCBI Taxonomy" id="104508"/>
    <lineage>
        <taxon>Eukaryota</taxon>
        <taxon>Metazoa</taxon>
        <taxon>Ecdysozoa</taxon>
        <taxon>Arthropoda</taxon>
        <taxon>Hexapoda</taxon>
        <taxon>Insecta</taxon>
        <taxon>Pterygota</taxon>
        <taxon>Neoptera</taxon>
        <taxon>Endopterygota</taxon>
        <taxon>Lepidoptera</taxon>
        <taxon>Glossata</taxon>
        <taxon>Ditrysia</taxon>
        <taxon>Papilionoidea</taxon>
        <taxon>Nymphalidae</taxon>
        <taxon>Nymphalinae</taxon>
        <taxon>Euphydryas</taxon>
    </lineage>
</organism>
<evidence type="ECO:0000313" key="1">
    <source>
        <dbReference type="EMBL" id="CAH2096913.1"/>
    </source>
</evidence>
<dbReference type="EMBL" id="CAKOGL010000017">
    <property type="protein sequence ID" value="CAH2096913.1"/>
    <property type="molecule type" value="Genomic_DNA"/>
</dbReference>
<name>A0AAU9UCU6_EUPED</name>
<gene>
    <name evidence="1" type="ORF">EEDITHA_LOCUS12196</name>
</gene>
<protein>
    <submittedName>
        <fullName evidence="1">Uncharacterized protein</fullName>
    </submittedName>
</protein>
<reference evidence="1" key="1">
    <citation type="submission" date="2022-03" db="EMBL/GenBank/DDBJ databases">
        <authorList>
            <person name="Tunstrom K."/>
        </authorList>
    </citation>
    <scope>NUCLEOTIDE SEQUENCE</scope>
</reference>
<comment type="caution">
    <text evidence="1">The sequence shown here is derived from an EMBL/GenBank/DDBJ whole genome shotgun (WGS) entry which is preliminary data.</text>
</comment>
<dbReference type="Proteomes" id="UP001153954">
    <property type="component" value="Unassembled WGS sequence"/>
</dbReference>
<dbReference type="AlphaFoldDB" id="A0AAU9UCU6"/>